<comment type="caution">
    <text evidence="1">The sequence shown here is derived from an EMBL/GenBank/DDBJ whole genome shotgun (WGS) entry which is preliminary data.</text>
</comment>
<evidence type="ECO:0000313" key="1">
    <source>
        <dbReference type="EMBL" id="NME61877.1"/>
    </source>
</evidence>
<name>A0A7X9RNK6_9BIFI</name>
<evidence type="ECO:0000313" key="2">
    <source>
        <dbReference type="Proteomes" id="UP000588369"/>
    </source>
</evidence>
<accession>A0A7X9RNK6</accession>
<dbReference type="EMBL" id="JABAGI010000003">
    <property type="protein sequence ID" value="NME61877.1"/>
    <property type="molecule type" value="Genomic_DNA"/>
</dbReference>
<dbReference type="AlphaFoldDB" id="A0A7X9RNK6"/>
<sequence>MGYKESMLGAAFTIGAERDSRLDRLHGRLLDTFKNQKSIVVLRDRLSYKLCILAWGRLAVIDWDPDRRVYRLDRLGMTDQPLDDLMRRGVDQDRLREAGWEAFADADRDATYLGRHDPQTWVYGILGRADAS</sequence>
<organism evidence="1 2">
    <name type="scientific">Bifidobacterium thermophilum</name>
    <dbReference type="NCBI Taxonomy" id="33905"/>
    <lineage>
        <taxon>Bacteria</taxon>
        <taxon>Bacillati</taxon>
        <taxon>Actinomycetota</taxon>
        <taxon>Actinomycetes</taxon>
        <taxon>Bifidobacteriales</taxon>
        <taxon>Bifidobacteriaceae</taxon>
        <taxon>Bifidobacterium</taxon>
    </lineage>
</organism>
<gene>
    <name evidence="1" type="ORF">HF844_03535</name>
</gene>
<reference evidence="1 2" key="1">
    <citation type="submission" date="2020-04" db="EMBL/GenBank/DDBJ databases">
        <authorList>
            <person name="Hitch T.C.A."/>
            <person name="Wylensek D."/>
            <person name="Clavel T."/>
        </authorList>
    </citation>
    <scope>NUCLEOTIDE SEQUENCE [LARGE SCALE GENOMIC DNA]</scope>
    <source>
        <strain evidence="1 2">BSM-130-P53-3C</strain>
    </source>
</reference>
<dbReference type="RefSeq" id="WP_168983978.1">
    <property type="nucleotide sequence ID" value="NZ_JABAGI010000003.1"/>
</dbReference>
<protein>
    <submittedName>
        <fullName evidence="1">Uncharacterized protein</fullName>
    </submittedName>
</protein>
<proteinExistence type="predicted"/>
<dbReference type="Proteomes" id="UP000588369">
    <property type="component" value="Unassembled WGS sequence"/>
</dbReference>